<accession>A0ABP9UNX2</accession>
<keyword evidence="1" id="KW-0732">Signal</keyword>
<sequence>MSRVLLFLVLGGLALAEPQPAGWTTLKVDRVVFVHGIWQNEATCFGRLRRTLEERGVECIAPSLSPADGREGLEPMAQQLKDAIDLRLPPKSRFAVIAFSMGGLIARTYLQDLGGAARCQALVTLATPHHGTRAAFFHYGKGAAEMRPGSVFLNELEAGQHRLGDMPLLSYRTPMDLIIVPSTSSVWDRAVNVEVPVAIHPAMTTSRRVIDDLLTRFDFPQG</sequence>
<dbReference type="PANTHER" id="PTHR37946">
    <property type="entry name" value="SLL1969 PROTEIN"/>
    <property type="match status" value="1"/>
</dbReference>
<dbReference type="RefSeq" id="WP_353565873.1">
    <property type="nucleotide sequence ID" value="NZ_BAABRI010000004.1"/>
</dbReference>
<feature type="chain" id="PRO_5047437402" description="Lipase" evidence="1">
    <location>
        <begin position="17"/>
        <end position="222"/>
    </location>
</feature>
<protein>
    <recommendedName>
        <fullName evidence="4">Lipase</fullName>
    </recommendedName>
</protein>
<keyword evidence="3" id="KW-1185">Reference proteome</keyword>
<evidence type="ECO:0008006" key="4">
    <source>
        <dbReference type="Google" id="ProtNLM"/>
    </source>
</evidence>
<comment type="caution">
    <text evidence="2">The sequence shown here is derived from an EMBL/GenBank/DDBJ whole genome shotgun (WGS) entry which is preliminary data.</text>
</comment>
<reference evidence="2 3" key="1">
    <citation type="submission" date="2024-02" db="EMBL/GenBank/DDBJ databases">
        <title>Haloferula sargassicola NBRC 104335.</title>
        <authorList>
            <person name="Ichikawa N."/>
            <person name="Katano-Makiyama Y."/>
            <person name="Hidaka K."/>
        </authorList>
    </citation>
    <scope>NUCLEOTIDE SEQUENCE [LARGE SCALE GENOMIC DNA]</scope>
    <source>
        <strain evidence="2 3">NBRC 104335</strain>
    </source>
</reference>
<dbReference type="Proteomes" id="UP001476282">
    <property type="component" value="Unassembled WGS sequence"/>
</dbReference>
<name>A0ABP9UNX2_9BACT</name>
<dbReference type="Gene3D" id="3.40.50.1820">
    <property type="entry name" value="alpha/beta hydrolase"/>
    <property type="match status" value="1"/>
</dbReference>
<evidence type="ECO:0000313" key="2">
    <source>
        <dbReference type="EMBL" id="GAA5481724.1"/>
    </source>
</evidence>
<dbReference type="PANTHER" id="PTHR37946:SF1">
    <property type="entry name" value="SLL1969 PROTEIN"/>
    <property type="match status" value="1"/>
</dbReference>
<proteinExistence type="predicted"/>
<dbReference type="SUPFAM" id="SSF53474">
    <property type="entry name" value="alpha/beta-Hydrolases"/>
    <property type="match status" value="1"/>
</dbReference>
<evidence type="ECO:0000256" key="1">
    <source>
        <dbReference type="SAM" id="SignalP"/>
    </source>
</evidence>
<feature type="signal peptide" evidence="1">
    <location>
        <begin position="1"/>
        <end position="16"/>
    </location>
</feature>
<dbReference type="Pfam" id="PF02089">
    <property type="entry name" value="Palm_thioest"/>
    <property type="match status" value="1"/>
</dbReference>
<dbReference type="EMBL" id="BAABRI010000004">
    <property type="protein sequence ID" value="GAA5481724.1"/>
    <property type="molecule type" value="Genomic_DNA"/>
</dbReference>
<organism evidence="2 3">
    <name type="scientific">Haloferula sargassicola</name>
    <dbReference type="NCBI Taxonomy" id="490096"/>
    <lineage>
        <taxon>Bacteria</taxon>
        <taxon>Pseudomonadati</taxon>
        <taxon>Verrucomicrobiota</taxon>
        <taxon>Verrucomicrobiia</taxon>
        <taxon>Verrucomicrobiales</taxon>
        <taxon>Verrucomicrobiaceae</taxon>
        <taxon>Haloferula</taxon>
    </lineage>
</organism>
<dbReference type="InterPro" id="IPR029058">
    <property type="entry name" value="AB_hydrolase_fold"/>
</dbReference>
<evidence type="ECO:0000313" key="3">
    <source>
        <dbReference type="Proteomes" id="UP001476282"/>
    </source>
</evidence>
<gene>
    <name evidence="2" type="ORF">Hsar01_00935</name>
</gene>